<dbReference type="AlphaFoldDB" id="F0X7T8"/>
<gene>
    <name evidence="3" type="ORF">CMQ_6560</name>
</gene>
<dbReference type="InParanoid" id="F0X7T8"/>
<keyword evidence="2" id="KW-0539">Nucleus</keyword>
<dbReference type="PANTHER" id="PTHR31001">
    <property type="entry name" value="UNCHARACTERIZED TRANSCRIPTIONAL REGULATORY PROTEIN"/>
    <property type="match status" value="1"/>
</dbReference>
<dbReference type="OrthoDB" id="410267at2759"/>
<dbReference type="Proteomes" id="UP000007796">
    <property type="component" value="Unassembled WGS sequence"/>
</dbReference>
<evidence type="ECO:0000313" key="3">
    <source>
        <dbReference type="EMBL" id="EFX06239.1"/>
    </source>
</evidence>
<dbReference type="RefSeq" id="XP_014175721.1">
    <property type="nucleotide sequence ID" value="XM_014320246.1"/>
</dbReference>
<organism evidence="4">
    <name type="scientific">Grosmannia clavigera (strain kw1407 / UAMH 11150)</name>
    <name type="common">Blue stain fungus</name>
    <name type="synonym">Graphiocladiella clavigera</name>
    <dbReference type="NCBI Taxonomy" id="655863"/>
    <lineage>
        <taxon>Eukaryota</taxon>
        <taxon>Fungi</taxon>
        <taxon>Dikarya</taxon>
        <taxon>Ascomycota</taxon>
        <taxon>Pezizomycotina</taxon>
        <taxon>Sordariomycetes</taxon>
        <taxon>Sordariomycetidae</taxon>
        <taxon>Ophiostomatales</taxon>
        <taxon>Ophiostomataceae</taxon>
        <taxon>Leptographium</taxon>
    </lineage>
</organism>
<dbReference type="EMBL" id="GL629729">
    <property type="protein sequence ID" value="EFX06239.1"/>
    <property type="molecule type" value="Genomic_DNA"/>
</dbReference>
<sequence length="345" mass="37646">MAAINPEHYTTPLPENCSDYDMELQDPDVATNSSYVCVLACMASLIPPFLDGLGPMSARKTPAEMYDHIQACDRAMRVHIANIPEFLLRKEGGATATATCPASLPWIPLARHTLAISAAEMIIMIHRPVLFESLQSAAFRPTRAICVSAAVTILREHEQVIAAGVVSIWTHSAFCVTGAVVLGLELFHRTDHSDDTAHAYRQMLARASNRLHSRRCDAIARRGALLIDTLLTAEEDLVLRMMRTARRQTDAAAEDHQRAIINDMIGSHEIMARFLAGSLTKSSATAVASVNISPRVTIASLTNGPSTEITISGSNNALPSLDYDAAHDFDLWFKEVFAPVYDPIV</sequence>
<keyword evidence="4" id="KW-1185">Reference proteome</keyword>
<protein>
    <recommendedName>
        <fullName evidence="5">C6 zinc finger domain containing protein</fullName>
    </recommendedName>
</protein>
<reference evidence="3 4" key="1">
    <citation type="journal article" date="2011" name="Proc. Natl. Acad. Sci. U.S.A.">
        <title>Genome and transcriptome analyses of the mountain pine beetle-fungal symbiont Grosmannia clavigera, a lodgepole pine pathogen.</title>
        <authorList>
            <person name="DiGuistini S."/>
            <person name="Wang Y."/>
            <person name="Liao N.Y."/>
            <person name="Taylor G."/>
            <person name="Tanguay P."/>
            <person name="Feau N."/>
            <person name="Henrissat B."/>
            <person name="Chan S.K."/>
            <person name="Hesse-Orce U."/>
            <person name="Alamouti S.M."/>
            <person name="Tsui C.K.M."/>
            <person name="Docking R.T."/>
            <person name="Levasseur A."/>
            <person name="Haridas S."/>
            <person name="Robertson G."/>
            <person name="Birol I."/>
            <person name="Holt R.A."/>
            <person name="Marra M.A."/>
            <person name="Hamelin R.C."/>
            <person name="Hirst M."/>
            <person name="Jones S.J.M."/>
            <person name="Bohlmann J."/>
            <person name="Breuil C."/>
        </authorList>
    </citation>
    <scope>NUCLEOTIDE SEQUENCE [LARGE SCALE GENOMIC DNA]</scope>
    <source>
        <strain evidence="4">kw1407 / UAMH 11150</strain>
    </source>
</reference>
<name>F0X7T8_GROCL</name>
<evidence type="ECO:0000256" key="2">
    <source>
        <dbReference type="ARBA" id="ARBA00023242"/>
    </source>
</evidence>
<dbReference type="GO" id="GO:0005634">
    <property type="term" value="C:nucleus"/>
    <property type="evidence" value="ECO:0007669"/>
    <property type="project" value="UniProtKB-SubCell"/>
</dbReference>
<dbReference type="PANTHER" id="PTHR31001:SF90">
    <property type="entry name" value="CENTROMERE DNA-BINDING PROTEIN COMPLEX CBF3 SUBUNIT B"/>
    <property type="match status" value="1"/>
</dbReference>
<dbReference type="GeneID" id="25980007"/>
<evidence type="ECO:0000313" key="4">
    <source>
        <dbReference type="Proteomes" id="UP000007796"/>
    </source>
</evidence>
<dbReference type="STRING" id="655863.F0X7T8"/>
<proteinExistence type="predicted"/>
<evidence type="ECO:0008006" key="5">
    <source>
        <dbReference type="Google" id="ProtNLM"/>
    </source>
</evidence>
<accession>F0X7T8</accession>
<dbReference type="InterPro" id="IPR050613">
    <property type="entry name" value="Sec_Metabolite_Reg"/>
</dbReference>
<dbReference type="CDD" id="cd12148">
    <property type="entry name" value="fungal_TF_MHR"/>
    <property type="match status" value="1"/>
</dbReference>
<evidence type="ECO:0000256" key="1">
    <source>
        <dbReference type="ARBA" id="ARBA00004123"/>
    </source>
</evidence>
<dbReference type="eggNOG" id="ENOG502S23M">
    <property type="taxonomic scope" value="Eukaryota"/>
</dbReference>
<comment type="subcellular location">
    <subcellularLocation>
        <location evidence="1">Nucleus</location>
    </subcellularLocation>
</comment>
<dbReference type="HOGENOM" id="CLU_642488_0_0_1"/>